<dbReference type="Proteomes" id="UP000616885">
    <property type="component" value="Unassembled WGS sequence"/>
</dbReference>
<dbReference type="EMBL" id="JADCTT010000012">
    <property type="protein sequence ID" value="KAF9745624.1"/>
    <property type="molecule type" value="Genomic_DNA"/>
</dbReference>
<evidence type="ECO:0000313" key="1">
    <source>
        <dbReference type="EMBL" id="KAF9745624.1"/>
    </source>
</evidence>
<dbReference type="AlphaFoldDB" id="A0A8H7K333"/>
<gene>
    <name evidence="1" type="ORF">IM811_003925</name>
</gene>
<reference evidence="1" key="1">
    <citation type="submission" date="2020-10" db="EMBL/GenBank/DDBJ databases">
        <title>High-Quality Genome Resource of Clonostachys rosea strain S41 by Oxford Nanopore Long-Read Sequencing.</title>
        <authorList>
            <person name="Wang H."/>
        </authorList>
    </citation>
    <scope>NUCLEOTIDE SEQUENCE</scope>
    <source>
        <strain evidence="1">S41</strain>
    </source>
</reference>
<accession>A0A8H7K333</accession>
<organism evidence="1 2">
    <name type="scientific">Bionectria ochroleuca</name>
    <name type="common">Gliocladium roseum</name>
    <dbReference type="NCBI Taxonomy" id="29856"/>
    <lineage>
        <taxon>Eukaryota</taxon>
        <taxon>Fungi</taxon>
        <taxon>Dikarya</taxon>
        <taxon>Ascomycota</taxon>
        <taxon>Pezizomycotina</taxon>
        <taxon>Sordariomycetes</taxon>
        <taxon>Hypocreomycetidae</taxon>
        <taxon>Hypocreales</taxon>
        <taxon>Bionectriaceae</taxon>
        <taxon>Clonostachys</taxon>
    </lineage>
</organism>
<comment type="caution">
    <text evidence="1">The sequence shown here is derived from an EMBL/GenBank/DDBJ whole genome shotgun (WGS) entry which is preliminary data.</text>
</comment>
<name>A0A8H7K333_BIOOC</name>
<evidence type="ECO:0000313" key="2">
    <source>
        <dbReference type="Proteomes" id="UP000616885"/>
    </source>
</evidence>
<protein>
    <submittedName>
        <fullName evidence="1">Uncharacterized protein</fullName>
    </submittedName>
</protein>
<sequence length="124" mass="13430">MTSLGASGFWVSPAPYRSCQIPRPGYKQGTSAASTVSMTRAVAPKYRTPQAALHLIQCHYRPDRKPLTPTLFPQSSAIALNEAHDILSTQLRRALSPLLSAGSVSHSASIQLPKRSSPSMTLDW</sequence>
<proteinExistence type="predicted"/>